<evidence type="ECO:0000256" key="1">
    <source>
        <dbReference type="SAM" id="MobiDB-lite"/>
    </source>
</evidence>
<accession>A0A9W4H5K0</accession>
<name>A0A9W4H5K0_9ACTN</name>
<dbReference type="Proteomes" id="UP001153328">
    <property type="component" value="Unassembled WGS sequence"/>
</dbReference>
<feature type="region of interest" description="Disordered" evidence="1">
    <location>
        <begin position="1"/>
        <end position="21"/>
    </location>
</feature>
<protein>
    <submittedName>
        <fullName evidence="2">Uncharacterized protein</fullName>
    </submittedName>
</protein>
<sequence>MGTCPLGPTVASGVMTPHATDRLPEGALQTDRAWPFKSCGAGRTELRRPWRRDASVPIRIQPVRQLVLIWMRR</sequence>
<proteinExistence type="predicted"/>
<organism evidence="2 3">
    <name type="scientific">Actinacidiphila bryophytorum</name>
    <dbReference type="NCBI Taxonomy" id="1436133"/>
    <lineage>
        <taxon>Bacteria</taxon>
        <taxon>Bacillati</taxon>
        <taxon>Actinomycetota</taxon>
        <taxon>Actinomycetes</taxon>
        <taxon>Kitasatosporales</taxon>
        <taxon>Streptomycetaceae</taxon>
        <taxon>Actinacidiphila</taxon>
    </lineage>
</organism>
<reference evidence="2" key="1">
    <citation type="submission" date="2021-06" db="EMBL/GenBank/DDBJ databases">
        <authorList>
            <person name="Arsene-Ploetze F."/>
        </authorList>
    </citation>
    <scope>NUCLEOTIDE SEQUENCE</scope>
    <source>
        <strain evidence="2">SBRY1</strain>
    </source>
</reference>
<dbReference type="EMBL" id="CAJVAX010000020">
    <property type="protein sequence ID" value="CAG7652898.1"/>
    <property type="molecule type" value="Genomic_DNA"/>
</dbReference>
<gene>
    <name evidence="2" type="ORF">SBRY_60002</name>
</gene>
<comment type="caution">
    <text evidence="2">The sequence shown here is derived from an EMBL/GenBank/DDBJ whole genome shotgun (WGS) entry which is preliminary data.</text>
</comment>
<evidence type="ECO:0000313" key="3">
    <source>
        <dbReference type="Proteomes" id="UP001153328"/>
    </source>
</evidence>
<evidence type="ECO:0000313" key="2">
    <source>
        <dbReference type="EMBL" id="CAG7652898.1"/>
    </source>
</evidence>
<keyword evidence="3" id="KW-1185">Reference proteome</keyword>
<dbReference type="AlphaFoldDB" id="A0A9W4H5K0"/>